<comment type="caution">
    <text evidence="5">The sequence shown here is derived from an EMBL/GenBank/DDBJ whole genome shotgun (WGS) entry which is preliminary data.</text>
</comment>
<organism evidence="5 6">
    <name type="scientific">Petrotoga miotherma DSM 10691</name>
    <dbReference type="NCBI Taxonomy" id="1434326"/>
    <lineage>
        <taxon>Bacteria</taxon>
        <taxon>Thermotogati</taxon>
        <taxon>Thermotogota</taxon>
        <taxon>Thermotogae</taxon>
        <taxon>Petrotogales</taxon>
        <taxon>Petrotogaceae</taxon>
        <taxon>Petrotoga</taxon>
    </lineage>
</organism>
<dbReference type="GO" id="GO:0016887">
    <property type="term" value="F:ATP hydrolysis activity"/>
    <property type="evidence" value="ECO:0007669"/>
    <property type="project" value="InterPro"/>
</dbReference>
<feature type="domain" description="ABC transporter" evidence="4">
    <location>
        <begin position="5"/>
        <end position="235"/>
    </location>
</feature>
<dbReference type="InterPro" id="IPR003439">
    <property type="entry name" value="ABC_transporter-like_ATP-bd"/>
</dbReference>
<evidence type="ECO:0000256" key="3">
    <source>
        <dbReference type="ARBA" id="ARBA00022840"/>
    </source>
</evidence>
<dbReference type="InterPro" id="IPR017871">
    <property type="entry name" value="ABC_transporter-like_CS"/>
</dbReference>
<dbReference type="InterPro" id="IPR003593">
    <property type="entry name" value="AAA+_ATPase"/>
</dbReference>
<dbReference type="EMBL" id="AZRM01000021">
    <property type="protein sequence ID" value="PNS00704.1"/>
    <property type="molecule type" value="Genomic_DNA"/>
</dbReference>
<evidence type="ECO:0000313" key="5">
    <source>
        <dbReference type="EMBL" id="PNS00704.1"/>
    </source>
</evidence>
<dbReference type="PANTHER" id="PTHR42939:SF1">
    <property type="entry name" value="ABC TRANSPORTER ATP-BINDING PROTEIN ALBC-RELATED"/>
    <property type="match status" value="1"/>
</dbReference>
<protein>
    <recommendedName>
        <fullName evidence="4">ABC transporter domain-containing protein</fullName>
    </recommendedName>
</protein>
<keyword evidence="1" id="KW-0813">Transport</keyword>
<name>A0A2K1PD32_9BACT</name>
<dbReference type="OrthoDB" id="9775135at2"/>
<evidence type="ECO:0000313" key="6">
    <source>
        <dbReference type="Proteomes" id="UP000236199"/>
    </source>
</evidence>
<dbReference type="InterPro" id="IPR051782">
    <property type="entry name" value="ABC_Transporter_VariousFunc"/>
</dbReference>
<dbReference type="Gene3D" id="3.40.50.300">
    <property type="entry name" value="P-loop containing nucleotide triphosphate hydrolases"/>
    <property type="match status" value="1"/>
</dbReference>
<reference evidence="5 6" key="1">
    <citation type="submission" date="2013-12" db="EMBL/GenBank/DDBJ databases">
        <title>Comparative genomics of Petrotoga isolates.</title>
        <authorList>
            <person name="Nesbo C.L."/>
            <person name="Charchuk R."/>
            <person name="Chow K."/>
        </authorList>
    </citation>
    <scope>NUCLEOTIDE SEQUENCE [LARGE SCALE GENOMIC DNA]</scope>
    <source>
        <strain evidence="5 6">DSM 10691</strain>
    </source>
</reference>
<dbReference type="PROSITE" id="PS50893">
    <property type="entry name" value="ABC_TRANSPORTER_2"/>
    <property type="match status" value="1"/>
</dbReference>
<dbReference type="CDD" id="cd03230">
    <property type="entry name" value="ABC_DR_subfamily_A"/>
    <property type="match status" value="1"/>
</dbReference>
<gene>
    <name evidence="5" type="ORF">X928_04445</name>
</gene>
<sequence length="310" mass="35534">MNKHIDAINVDFTYDNKKLVLNNVSLSTYQGESVGLVGPNGAGKTTLVRVLLGILYPKNGNIQVFGYNPLNKKEREKIYGQMGYLPEGADVYPQLTLKQYIELFKTLHEVEDNSTIEELLDMFDLQDVFEKRLGTFSKGMKQKAKLLTILIHSPKLLIMDEPTDGLDIASKEETIEYMRKLKKKGTSMLIATHDPYLVENLCDRIIMINKGEIIFEGTTQQLQEVAQNEPCYVIELMEKVKKEKLEEILNNIGEPQKIIVEENTIKIWTDDENIAKNVYKKVVDEGLIVKNFDRYLPTFSQAYKNFLEGK</sequence>
<evidence type="ECO:0000256" key="2">
    <source>
        <dbReference type="ARBA" id="ARBA00022741"/>
    </source>
</evidence>
<dbReference type="AlphaFoldDB" id="A0A2K1PD32"/>
<evidence type="ECO:0000259" key="4">
    <source>
        <dbReference type="PROSITE" id="PS50893"/>
    </source>
</evidence>
<evidence type="ECO:0000256" key="1">
    <source>
        <dbReference type="ARBA" id="ARBA00022448"/>
    </source>
</evidence>
<dbReference type="SMART" id="SM00382">
    <property type="entry name" value="AAA"/>
    <property type="match status" value="1"/>
</dbReference>
<dbReference type="GO" id="GO:0005524">
    <property type="term" value="F:ATP binding"/>
    <property type="evidence" value="ECO:0007669"/>
    <property type="project" value="UniProtKB-KW"/>
</dbReference>
<dbReference type="PROSITE" id="PS00211">
    <property type="entry name" value="ABC_TRANSPORTER_1"/>
    <property type="match status" value="1"/>
</dbReference>
<dbReference type="SUPFAM" id="SSF52540">
    <property type="entry name" value="P-loop containing nucleoside triphosphate hydrolases"/>
    <property type="match status" value="1"/>
</dbReference>
<dbReference type="PANTHER" id="PTHR42939">
    <property type="entry name" value="ABC TRANSPORTER ATP-BINDING PROTEIN ALBC-RELATED"/>
    <property type="match status" value="1"/>
</dbReference>
<dbReference type="Proteomes" id="UP000236199">
    <property type="component" value="Unassembled WGS sequence"/>
</dbReference>
<dbReference type="InterPro" id="IPR027417">
    <property type="entry name" value="P-loop_NTPase"/>
</dbReference>
<dbReference type="Pfam" id="PF00005">
    <property type="entry name" value="ABC_tran"/>
    <property type="match status" value="1"/>
</dbReference>
<keyword evidence="6" id="KW-1185">Reference proteome</keyword>
<proteinExistence type="predicted"/>
<keyword evidence="2" id="KW-0547">Nucleotide-binding</keyword>
<dbReference type="RefSeq" id="WP_012208504.1">
    <property type="nucleotide sequence ID" value="NZ_AZRM01000021.1"/>
</dbReference>
<keyword evidence="3" id="KW-0067">ATP-binding</keyword>
<accession>A0A2K1PD32</accession>